<keyword evidence="11" id="KW-1071">Ligand-gated ion channel</keyword>
<dbReference type="InterPro" id="IPR052192">
    <property type="entry name" value="Insect_Ionotropic_Sensory_Rcpt"/>
</dbReference>
<keyword evidence="7" id="KW-0406">Ion transport</keyword>
<keyword evidence="14" id="KW-0732">Signal</keyword>
<evidence type="ECO:0000256" key="12">
    <source>
        <dbReference type="ARBA" id="ARBA00023303"/>
    </source>
</evidence>
<evidence type="ECO:0000256" key="14">
    <source>
        <dbReference type="SAM" id="SignalP"/>
    </source>
</evidence>
<evidence type="ECO:0000256" key="11">
    <source>
        <dbReference type="ARBA" id="ARBA00023286"/>
    </source>
</evidence>
<dbReference type="InterPro" id="IPR056198">
    <property type="entry name" value="LBD_receptor"/>
</dbReference>
<dbReference type="GO" id="GO:0005886">
    <property type="term" value="C:plasma membrane"/>
    <property type="evidence" value="ECO:0007669"/>
    <property type="project" value="UniProtKB-SubCell"/>
</dbReference>
<dbReference type="SMART" id="SM00918">
    <property type="entry name" value="Lig_chan-Glu_bd"/>
    <property type="match status" value="1"/>
</dbReference>
<evidence type="ECO:0000259" key="15">
    <source>
        <dbReference type="SMART" id="SM00918"/>
    </source>
</evidence>
<evidence type="ECO:0000256" key="2">
    <source>
        <dbReference type="ARBA" id="ARBA00008685"/>
    </source>
</evidence>
<evidence type="ECO:0000256" key="7">
    <source>
        <dbReference type="ARBA" id="ARBA00023065"/>
    </source>
</evidence>
<evidence type="ECO:0000256" key="9">
    <source>
        <dbReference type="ARBA" id="ARBA00023170"/>
    </source>
</evidence>
<keyword evidence="18" id="KW-1185">Reference proteome</keyword>
<dbReference type="AlphaFoldDB" id="A0A084VV41"/>
<dbReference type="Pfam" id="PF00060">
    <property type="entry name" value="Lig_chan"/>
    <property type="match status" value="1"/>
</dbReference>
<reference evidence="17" key="2">
    <citation type="submission" date="2020-05" db="UniProtKB">
        <authorList>
            <consortium name="EnsemblMetazoa"/>
        </authorList>
    </citation>
    <scope>IDENTIFICATION</scope>
</reference>
<comment type="subcellular location">
    <subcellularLocation>
        <location evidence="1">Cell membrane</location>
        <topology evidence="1">Multi-pass membrane protein</topology>
    </subcellularLocation>
</comment>
<keyword evidence="12" id="KW-0407">Ion channel</keyword>
<dbReference type="InterPro" id="IPR019594">
    <property type="entry name" value="Glu/Gly-bd"/>
</dbReference>
<dbReference type="OMA" id="MYFKRSS"/>
<dbReference type="Pfam" id="PF24061">
    <property type="entry name" value="LBD_receptor"/>
    <property type="match status" value="1"/>
</dbReference>
<accession>A0A084VV41</accession>
<dbReference type="GO" id="GO:0015276">
    <property type="term" value="F:ligand-gated monoatomic ion channel activity"/>
    <property type="evidence" value="ECO:0007669"/>
    <property type="project" value="InterPro"/>
</dbReference>
<gene>
    <name evidence="16" type="ORF">ZHAS_00009675</name>
</gene>
<evidence type="ECO:0000256" key="1">
    <source>
        <dbReference type="ARBA" id="ARBA00004651"/>
    </source>
</evidence>
<evidence type="ECO:0000256" key="3">
    <source>
        <dbReference type="ARBA" id="ARBA00022448"/>
    </source>
</evidence>
<keyword evidence="10" id="KW-0325">Glycoprotein</keyword>
<evidence type="ECO:0000256" key="13">
    <source>
        <dbReference type="SAM" id="Phobius"/>
    </source>
</evidence>
<dbReference type="PANTHER" id="PTHR42643:SF30">
    <property type="entry name" value="IONOTROPIC RECEPTOR 40A-RELATED"/>
    <property type="match status" value="1"/>
</dbReference>
<dbReference type="SUPFAM" id="SSF53850">
    <property type="entry name" value="Periplasmic binding protein-like II"/>
    <property type="match status" value="1"/>
</dbReference>
<feature type="signal peptide" evidence="14">
    <location>
        <begin position="1"/>
        <end position="20"/>
    </location>
</feature>
<name>A0A084VV41_ANOSI</name>
<evidence type="ECO:0000313" key="18">
    <source>
        <dbReference type="Proteomes" id="UP000030765"/>
    </source>
</evidence>
<dbReference type="EMBL" id="KE525157">
    <property type="protein sequence ID" value="KFB41835.1"/>
    <property type="molecule type" value="Genomic_DNA"/>
</dbReference>
<dbReference type="EMBL" id="ATLV01017150">
    <property type="status" value="NOT_ANNOTATED_CDS"/>
    <property type="molecule type" value="Genomic_DNA"/>
</dbReference>
<dbReference type="VEuPathDB" id="VectorBase:ASIS002851"/>
<dbReference type="Gene3D" id="1.10.287.70">
    <property type="match status" value="1"/>
</dbReference>
<feature type="transmembrane region" description="Helical" evidence="13">
    <location>
        <begin position="585"/>
        <end position="606"/>
    </location>
</feature>
<dbReference type="VEuPathDB" id="VectorBase:ASIC009675"/>
<dbReference type="Gene3D" id="3.40.190.10">
    <property type="entry name" value="Periplasmic binding protein-like II"/>
    <property type="match status" value="1"/>
</dbReference>
<dbReference type="EnsemblMetazoa" id="ASIC009675-RA">
    <property type="protein sequence ID" value="ASIC009675-PA"/>
    <property type="gene ID" value="ASIC009675"/>
</dbReference>
<dbReference type="GO" id="GO:0050906">
    <property type="term" value="P:detection of stimulus involved in sensory perception"/>
    <property type="evidence" value="ECO:0007669"/>
    <property type="project" value="UniProtKB-ARBA"/>
</dbReference>
<evidence type="ECO:0000256" key="10">
    <source>
        <dbReference type="ARBA" id="ARBA00023180"/>
    </source>
</evidence>
<keyword evidence="9" id="KW-0675">Receptor</keyword>
<feature type="domain" description="Ionotropic glutamate receptor L-glutamate and glycine-binding" evidence="15">
    <location>
        <begin position="228"/>
        <end position="288"/>
    </location>
</feature>
<proteinExistence type="inferred from homology"/>
<dbReference type="STRING" id="74873.A0A084VV41"/>
<feature type="chain" id="PRO_5001783914" evidence="14">
    <location>
        <begin position="21"/>
        <end position="622"/>
    </location>
</feature>
<keyword evidence="3" id="KW-0813">Transport</keyword>
<dbReference type="Proteomes" id="UP000030765">
    <property type="component" value="Unassembled WGS sequence"/>
</dbReference>
<evidence type="ECO:0000313" key="16">
    <source>
        <dbReference type="EMBL" id="KFB41835.1"/>
    </source>
</evidence>
<dbReference type="PANTHER" id="PTHR42643">
    <property type="entry name" value="IONOTROPIC RECEPTOR 20A-RELATED"/>
    <property type="match status" value="1"/>
</dbReference>
<dbReference type="OrthoDB" id="8050636at2759"/>
<keyword evidence="4" id="KW-1003">Cell membrane</keyword>
<evidence type="ECO:0000256" key="5">
    <source>
        <dbReference type="ARBA" id="ARBA00022692"/>
    </source>
</evidence>
<keyword evidence="5 13" id="KW-0812">Transmembrane</keyword>
<organism evidence="16">
    <name type="scientific">Anopheles sinensis</name>
    <name type="common">Mosquito</name>
    <dbReference type="NCBI Taxonomy" id="74873"/>
    <lineage>
        <taxon>Eukaryota</taxon>
        <taxon>Metazoa</taxon>
        <taxon>Ecdysozoa</taxon>
        <taxon>Arthropoda</taxon>
        <taxon>Hexapoda</taxon>
        <taxon>Insecta</taxon>
        <taxon>Pterygota</taxon>
        <taxon>Neoptera</taxon>
        <taxon>Endopterygota</taxon>
        <taxon>Diptera</taxon>
        <taxon>Nematocera</taxon>
        <taxon>Culicoidea</taxon>
        <taxon>Culicidae</taxon>
        <taxon>Anophelinae</taxon>
        <taxon>Anopheles</taxon>
    </lineage>
</organism>
<feature type="transmembrane region" description="Helical" evidence="13">
    <location>
        <begin position="345"/>
        <end position="370"/>
    </location>
</feature>
<sequence length="622" mass="70535">MNQFKSLLYLMLLVGTRCSATSIKSWATCSYEVILRSSAAAKHQVNAYTLDPSSGFGMEVLDMLLPALENNGSYSVNLAAYPTTIDYNQRNFVLIVTDSLASFDEHLGPMIDKNVEFRGYFLLLVYSSSYDASVAKVQYILERLWDFRVHNVLLALESSSNVRDDEANGIDLVSYTPYGPGCCGCARPYIVDRCIDGRLSNGTAALFDRFERNLYGCQLRIAAFERPPFMKFSNDTPPKLSGIEGDLIELLAQKLNFTVAIVEPPDGHVWGRIYPNGTTNGAMKLLMEGRVHLTLGRYFPYPRLLANTTQSHSYYIADLVLAVPEALVPVTPLEQLLKPFRWKIWLMLALELVLGFGALFVLTCVIPPAFHYPRRIALDYWRTFLGESLPILPRVARTRFMLMLWILHTMLLRECYKGALVGFLTEPTPLNDIHSIDALLDAGYRFAMTETVYHKVFHESSKIDHRLVLVEPADGQYLLQRTLQLGERLAIANTREEIALFNGRNRSIINYRTSDEKLLTFHFCMYFKRSSPVVTAFDWYIRRILATGYITRWYTTSVDTQFLRPTLANSGQAEVLSMRHLQGCYVLLLAGLIVSAFTFTLELLCFQRPMKAVKSTGGIFLD</sequence>
<reference evidence="16 18" key="1">
    <citation type="journal article" date="2014" name="BMC Genomics">
        <title>Genome sequence of Anopheles sinensis provides insight into genetics basis of mosquito competence for malaria parasites.</title>
        <authorList>
            <person name="Zhou D."/>
            <person name="Zhang D."/>
            <person name="Ding G."/>
            <person name="Shi L."/>
            <person name="Hou Q."/>
            <person name="Ye Y."/>
            <person name="Xu Y."/>
            <person name="Zhou H."/>
            <person name="Xiong C."/>
            <person name="Li S."/>
            <person name="Yu J."/>
            <person name="Hong S."/>
            <person name="Yu X."/>
            <person name="Zou P."/>
            <person name="Chen C."/>
            <person name="Chang X."/>
            <person name="Wang W."/>
            <person name="Lv Y."/>
            <person name="Sun Y."/>
            <person name="Ma L."/>
            <person name="Shen B."/>
            <person name="Zhu C."/>
        </authorList>
    </citation>
    <scope>NUCLEOTIDE SEQUENCE [LARGE SCALE GENOMIC DNA]</scope>
</reference>
<evidence type="ECO:0000256" key="6">
    <source>
        <dbReference type="ARBA" id="ARBA00022989"/>
    </source>
</evidence>
<evidence type="ECO:0000256" key="8">
    <source>
        <dbReference type="ARBA" id="ARBA00023136"/>
    </source>
</evidence>
<keyword evidence="8 13" id="KW-0472">Membrane</keyword>
<dbReference type="InterPro" id="IPR001320">
    <property type="entry name" value="Iontro_rcpt_C"/>
</dbReference>
<comment type="similarity">
    <text evidence="2">Belongs to the glutamate-gated ion channel (TC 1.A.10.1) family.</text>
</comment>
<evidence type="ECO:0000256" key="4">
    <source>
        <dbReference type="ARBA" id="ARBA00022475"/>
    </source>
</evidence>
<protein>
    <submittedName>
        <fullName evidence="16">AGAP013154-PA-like protein</fullName>
    </submittedName>
</protein>
<evidence type="ECO:0000313" key="17">
    <source>
        <dbReference type="EnsemblMetazoa" id="ASIC009675-PA"/>
    </source>
</evidence>
<keyword evidence="6 13" id="KW-1133">Transmembrane helix</keyword>